<dbReference type="OrthoDB" id="8881217at2"/>
<dbReference type="InterPro" id="IPR000073">
    <property type="entry name" value="AB_hydrolase_1"/>
</dbReference>
<evidence type="ECO:0000313" key="2">
    <source>
        <dbReference type="EMBL" id="SNX29587.1"/>
    </source>
</evidence>
<reference evidence="3" key="1">
    <citation type="submission" date="2017-08" db="EMBL/GenBank/DDBJ databases">
        <authorList>
            <person name="Varghese N."/>
            <person name="Submissions S."/>
        </authorList>
    </citation>
    <scope>NUCLEOTIDE SEQUENCE [LARGE SCALE GENOMIC DNA]</scope>
    <source>
        <strain evidence="3">AP-Melu-1000-B4</strain>
    </source>
</reference>
<dbReference type="Proteomes" id="UP000218069">
    <property type="component" value="Unassembled WGS sequence"/>
</dbReference>
<feature type="domain" description="AB hydrolase-1" evidence="1">
    <location>
        <begin position="97"/>
        <end position="208"/>
    </location>
</feature>
<proteinExistence type="predicted"/>
<dbReference type="SUPFAM" id="SSF53474">
    <property type="entry name" value="alpha/beta-Hydrolases"/>
    <property type="match status" value="1"/>
</dbReference>
<accession>A0A240E301</accession>
<organism evidence="2 3">
    <name type="scientific">Polynucleobacter meluiroseus</name>
    <dbReference type="NCBI Taxonomy" id="1938814"/>
    <lineage>
        <taxon>Bacteria</taxon>
        <taxon>Pseudomonadati</taxon>
        <taxon>Pseudomonadota</taxon>
        <taxon>Betaproteobacteria</taxon>
        <taxon>Burkholderiales</taxon>
        <taxon>Burkholderiaceae</taxon>
        <taxon>Polynucleobacter</taxon>
    </lineage>
</organism>
<dbReference type="InterPro" id="IPR050228">
    <property type="entry name" value="Carboxylesterase_BioH"/>
</dbReference>
<evidence type="ECO:0000259" key="1">
    <source>
        <dbReference type="Pfam" id="PF00561"/>
    </source>
</evidence>
<sequence>MKKKIFNVLMEAKVKVIQWIRPPNHYFTATVAQVVQDTAALTTTQSMPLEGNLEAPPVTPIRAVSIAPETRYFQIRDEQHPRKIAYTVSGDMNAENILVCLPGLLETKTSFLVIHDYFLRFENYKVISVDFSGRGESDYIDECGAYKMSLYLSDVSELIQGAILVGGKSYQRLTILGTSMGGVLAMYLTKIFDKKIHAIVLNDIALTINWTALYTLYKSMKNELGFKEIQEFAKELSVDEKAIADVQLPGHFDLSYRADVWGMNFHEALEGFKGKVGLVYGGESKICTEQRVQEIRALIPRLNIFEVLNAGHPVPFDDLVCDFIHSQMSLRPMTRPKDLVN</sequence>
<dbReference type="RefSeq" id="WP_096674806.1">
    <property type="nucleotide sequence ID" value="NZ_OANS01000006.1"/>
</dbReference>
<dbReference type="AlphaFoldDB" id="A0A240E301"/>
<dbReference type="EMBL" id="OANS01000006">
    <property type="protein sequence ID" value="SNX29587.1"/>
    <property type="molecule type" value="Genomic_DNA"/>
</dbReference>
<keyword evidence="3" id="KW-1185">Reference proteome</keyword>
<evidence type="ECO:0000313" key="3">
    <source>
        <dbReference type="Proteomes" id="UP000218069"/>
    </source>
</evidence>
<dbReference type="Gene3D" id="3.40.50.1820">
    <property type="entry name" value="alpha/beta hydrolase"/>
    <property type="match status" value="1"/>
</dbReference>
<gene>
    <name evidence="2" type="ORF">SAMN06295945_1967</name>
</gene>
<protein>
    <submittedName>
        <fullName evidence="2">Pimeloyl-ACP methyl ester carboxylesterase</fullName>
    </submittedName>
</protein>
<dbReference type="PANTHER" id="PTHR43194">
    <property type="entry name" value="HYDROLASE ALPHA/BETA FOLD FAMILY"/>
    <property type="match status" value="1"/>
</dbReference>
<dbReference type="PANTHER" id="PTHR43194:SF2">
    <property type="entry name" value="PEROXISOMAL MEMBRANE PROTEIN LPX1"/>
    <property type="match status" value="1"/>
</dbReference>
<dbReference type="Pfam" id="PF00561">
    <property type="entry name" value="Abhydrolase_1"/>
    <property type="match status" value="1"/>
</dbReference>
<name>A0A240E301_9BURK</name>
<dbReference type="InterPro" id="IPR029058">
    <property type="entry name" value="AB_hydrolase_fold"/>
</dbReference>